<dbReference type="GeneID" id="16072167"/>
<dbReference type="EMBL" id="GL832973">
    <property type="protein sequence ID" value="EGD75685.1"/>
    <property type="molecule type" value="Genomic_DNA"/>
</dbReference>
<dbReference type="InParanoid" id="F2UGD5"/>
<name>F2UGD5_SALR5</name>
<dbReference type="KEGG" id="sre:PTSG_12638"/>
<accession>F2UGD5</accession>
<dbReference type="RefSeq" id="XP_004991606.1">
    <property type="nucleotide sequence ID" value="XM_004991549.1"/>
</dbReference>
<sequence length="128" mass="14785">MVAPPMVWFPVLQSSLSMLVYPCEPRLSRVCMLAALLLRDYHRPREIGVLCCCVFRAWWFVLGNVLFSCHCVAGVESWYSTSRVVVCRSSCAWASSVLPHRPVRVWCFVSFWFGLCFLSRVCHRYNQG</sequence>
<dbReference type="AlphaFoldDB" id="F2UGD5"/>
<keyword evidence="2" id="KW-1185">Reference proteome</keyword>
<evidence type="ECO:0000313" key="2">
    <source>
        <dbReference type="Proteomes" id="UP000007799"/>
    </source>
</evidence>
<gene>
    <name evidence="1" type="ORF">PTSG_12638</name>
</gene>
<dbReference type="Proteomes" id="UP000007799">
    <property type="component" value="Unassembled WGS sequence"/>
</dbReference>
<reference evidence="1" key="1">
    <citation type="submission" date="2009-08" db="EMBL/GenBank/DDBJ databases">
        <title>Annotation of Salpingoeca rosetta.</title>
        <authorList>
            <consortium name="The Broad Institute Genome Sequencing Platform"/>
            <person name="Russ C."/>
            <person name="Cuomo C."/>
            <person name="Burger G."/>
            <person name="Gray M.W."/>
            <person name="Holland P.W.H."/>
            <person name="King N."/>
            <person name="Lang F.B.F."/>
            <person name="Roger A.J."/>
            <person name="Ruiz-Trillo I."/>
            <person name="Young S.K."/>
            <person name="Zeng Q."/>
            <person name="Gargeya S."/>
            <person name="Alvarado L."/>
            <person name="Berlin A."/>
            <person name="Chapman S.B."/>
            <person name="Chen Z."/>
            <person name="Freedman E."/>
            <person name="Gellesch M."/>
            <person name="Goldberg J."/>
            <person name="Griggs A."/>
            <person name="Gujja S."/>
            <person name="Heilman E."/>
            <person name="Heiman D."/>
            <person name="Howarth C."/>
            <person name="Mehta T."/>
            <person name="Neiman D."/>
            <person name="Pearson M."/>
            <person name="Roberts A."/>
            <person name="Saif S."/>
            <person name="Shea T."/>
            <person name="Shenoy N."/>
            <person name="Sisk P."/>
            <person name="Stolte C."/>
            <person name="Sykes S."/>
            <person name="White J."/>
            <person name="Yandava C."/>
            <person name="Haas B."/>
            <person name="Nusbaum C."/>
            <person name="Birren B."/>
        </authorList>
    </citation>
    <scope>NUCLEOTIDE SEQUENCE [LARGE SCALE GENOMIC DNA]</scope>
    <source>
        <strain evidence="1">ATCC 50818</strain>
    </source>
</reference>
<organism evidence="2">
    <name type="scientific">Salpingoeca rosetta (strain ATCC 50818 / BSB-021)</name>
    <dbReference type="NCBI Taxonomy" id="946362"/>
    <lineage>
        <taxon>Eukaryota</taxon>
        <taxon>Choanoflagellata</taxon>
        <taxon>Craspedida</taxon>
        <taxon>Salpingoecidae</taxon>
        <taxon>Salpingoeca</taxon>
    </lineage>
</organism>
<evidence type="ECO:0000313" key="1">
    <source>
        <dbReference type="EMBL" id="EGD75685.1"/>
    </source>
</evidence>
<protein>
    <submittedName>
        <fullName evidence="1">Uncharacterized protein</fullName>
    </submittedName>
</protein>
<proteinExistence type="predicted"/>